<evidence type="ECO:0000313" key="4">
    <source>
        <dbReference type="Proteomes" id="UP000270581"/>
    </source>
</evidence>
<feature type="region of interest" description="Disordered" evidence="1">
    <location>
        <begin position="1"/>
        <end position="20"/>
    </location>
</feature>
<gene>
    <name evidence="3" type="ORF">Nmn1133_13700</name>
</gene>
<name>A0AAJ4R6B5_9EURY</name>
<feature type="domain" description="DUF8158" evidence="2">
    <location>
        <begin position="1"/>
        <end position="108"/>
    </location>
</feature>
<dbReference type="InterPro" id="IPR058471">
    <property type="entry name" value="DUF8158"/>
</dbReference>
<evidence type="ECO:0000259" key="2">
    <source>
        <dbReference type="Pfam" id="PF26488"/>
    </source>
</evidence>
<comment type="caution">
    <text evidence="3">The sequence shown here is derived from an EMBL/GenBank/DDBJ whole genome shotgun (WGS) entry which is preliminary data.</text>
</comment>
<dbReference type="EMBL" id="RJJC01000002">
    <property type="protein sequence ID" value="RNJ22678.1"/>
    <property type="molecule type" value="Genomic_DNA"/>
</dbReference>
<sequence>MPDREANYNVREQTGDPEHASVDDVVDLVVQRAQNPRTEHEDAHFDRTMATVIDTYGTDPVHTVIHRILVDDEPFRTATNGLEMRNVDGVRIGTAASWFLEELNAQDDG</sequence>
<dbReference type="Proteomes" id="UP000270581">
    <property type="component" value="Unassembled WGS sequence"/>
</dbReference>
<dbReference type="Pfam" id="PF26488">
    <property type="entry name" value="DUF8158"/>
    <property type="match status" value="1"/>
</dbReference>
<evidence type="ECO:0000313" key="3">
    <source>
        <dbReference type="EMBL" id="RNJ22678.1"/>
    </source>
</evidence>
<reference evidence="3 4" key="1">
    <citation type="submission" date="2018-11" db="EMBL/GenBank/DDBJ databases">
        <title>Genome sequences of Natronomonas sp. CBA1133.</title>
        <authorList>
            <person name="Roh S.W."/>
            <person name="Cha I.-T."/>
        </authorList>
    </citation>
    <scope>NUCLEOTIDE SEQUENCE [LARGE SCALE GENOMIC DNA]</scope>
    <source>
        <strain evidence="3 4">CBA1133</strain>
    </source>
</reference>
<accession>A0AAJ4R6B5</accession>
<organism evidence="3 4">
    <name type="scientific">Halosegnis longus</name>
    <dbReference type="NCBI Taxonomy" id="2216012"/>
    <lineage>
        <taxon>Archaea</taxon>
        <taxon>Methanobacteriati</taxon>
        <taxon>Methanobacteriota</taxon>
        <taxon>Stenosarchaea group</taxon>
        <taxon>Halobacteria</taxon>
        <taxon>Halobacteriales</taxon>
        <taxon>Natronomonadaceae</taxon>
        <taxon>Halosegnis</taxon>
    </lineage>
</organism>
<keyword evidence="4" id="KW-1185">Reference proteome</keyword>
<dbReference type="AlphaFoldDB" id="A0AAJ4R6B5"/>
<proteinExistence type="predicted"/>
<dbReference type="RefSeq" id="WP_123124780.1">
    <property type="nucleotide sequence ID" value="NZ_RJJC01000002.1"/>
</dbReference>
<protein>
    <recommendedName>
        <fullName evidence="2">DUF8158 domain-containing protein</fullName>
    </recommendedName>
</protein>
<evidence type="ECO:0000256" key="1">
    <source>
        <dbReference type="SAM" id="MobiDB-lite"/>
    </source>
</evidence>